<evidence type="ECO:0000256" key="3">
    <source>
        <dbReference type="ARBA" id="ARBA00022679"/>
    </source>
</evidence>
<dbReference type="SFLD" id="SFLDF00413">
    <property type="entry name" value="CDK5RAP1"/>
    <property type="match status" value="1"/>
</dbReference>
<feature type="domain" description="Radical SAM core" evidence="12">
    <location>
        <begin position="164"/>
        <end position="411"/>
    </location>
</feature>
<comment type="cofactor">
    <cofactor evidence="9">
        <name>[4Fe-4S] cluster</name>
        <dbReference type="ChEBI" id="CHEBI:49883"/>
    </cofactor>
    <text evidence="9">Binds 2 [4Fe-4S] clusters. One cluster is coordinated with 3 cysteines and an exchangeable S-adenosyl-L-methionine.</text>
</comment>
<dbReference type="PANTHER" id="PTHR43020:SF2">
    <property type="entry name" value="MITOCHONDRIAL TRNA METHYLTHIOTRANSFERASE CDK5RAP1"/>
    <property type="match status" value="1"/>
</dbReference>
<dbReference type="Gene3D" id="3.80.30.20">
    <property type="entry name" value="tm_1862 like domain"/>
    <property type="match status" value="1"/>
</dbReference>
<dbReference type="CDD" id="cd01335">
    <property type="entry name" value="Radical_SAM"/>
    <property type="match status" value="1"/>
</dbReference>
<keyword evidence="9" id="KW-0819">tRNA processing</keyword>
<dbReference type="HAMAP" id="MF_01864">
    <property type="entry name" value="tRNA_metthiotr_MiaB"/>
    <property type="match status" value="1"/>
</dbReference>
<dbReference type="SFLD" id="SFLDF00273">
    <property type="entry name" value="(dimethylallyl)adenosine_tRNA"/>
    <property type="match status" value="1"/>
</dbReference>
<dbReference type="Gene3D" id="3.40.50.12160">
    <property type="entry name" value="Methylthiotransferase, N-terminal domain"/>
    <property type="match status" value="1"/>
</dbReference>
<dbReference type="PROSITE" id="PS01278">
    <property type="entry name" value="MTTASE_RADICAL"/>
    <property type="match status" value="1"/>
</dbReference>
<dbReference type="SFLD" id="SFLDS00029">
    <property type="entry name" value="Radical_SAM"/>
    <property type="match status" value="1"/>
</dbReference>
<dbReference type="NCBIfam" id="TIGR01574">
    <property type="entry name" value="miaB-methiolase"/>
    <property type="match status" value="1"/>
</dbReference>
<dbReference type="Pfam" id="PF04055">
    <property type="entry name" value="Radical_SAM"/>
    <property type="match status" value="1"/>
</dbReference>
<evidence type="ECO:0000313" key="14">
    <source>
        <dbReference type="Proteomes" id="UP001597100"/>
    </source>
</evidence>
<evidence type="ECO:0000313" key="13">
    <source>
        <dbReference type="EMBL" id="MFD0976616.1"/>
    </source>
</evidence>
<dbReference type="InterPro" id="IPR012340">
    <property type="entry name" value="NA-bd_OB-fold"/>
</dbReference>
<dbReference type="PROSITE" id="PS50926">
    <property type="entry name" value="TRAM"/>
    <property type="match status" value="1"/>
</dbReference>
<dbReference type="InterPro" id="IPR013848">
    <property type="entry name" value="Methylthiotransferase_N"/>
</dbReference>
<comment type="similarity">
    <text evidence="9">Belongs to the methylthiotransferase family. MiaB subfamily.</text>
</comment>
<feature type="binding site" evidence="9">
    <location>
        <position position="69"/>
    </location>
    <ligand>
        <name>[4Fe-4S] cluster</name>
        <dbReference type="ChEBI" id="CHEBI:49883"/>
        <label>1</label>
    </ligand>
</feature>
<feature type="binding site" evidence="9">
    <location>
        <position position="185"/>
    </location>
    <ligand>
        <name>[4Fe-4S] cluster</name>
        <dbReference type="ChEBI" id="CHEBI:49883"/>
        <label>2</label>
        <note>4Fe-4S-S-AdoMet</note>
    </ligand>
</feature>
<keyword evidence="6 9" id="KW-0408">Iron</keyword>
<comment type="catalytic activity">
    <reaction evidence="9">
        <text>N(6)-dimethylallyladenosine(37) in tRNA + (sulfur carrier)-SH + AH2 + 2 S-adenosyl-L-methionine = 2-methylsulfanyl-N(6)-dimethylallyladenosine(37) in tRNA + (sulfur carrier)-H + 5'-deoxyadenosine + L-methionine + A + S-adenosyl-L-homocysteine + 2 H(+)</text>
        <dbReference type="Rhea" id="RHEA:37067"/>
        <dbReference type="Rhea" id="RHEA-COMP:10375"/>
        <dbReference type="Rhea" id="RHEA-COMP:10376"/>
        <dbReference type="Rhea" id="RHEA-COMP:14737"/>
        <dbReference type="Rhea" id="RHEA-COMP:14739"/>
        <dbReference type="ChEBI" id="CHEBI:13193"/>
        <dbReference type="ChEBI" id="CHEBI:15378"/>
        <dbReference type="ChEBI" id="CHEBI:17319"/>
        <dbReference type="ChEBI" id="CHEBI:17499"/>
        <dbReference type="ChEBI" id="CHEBI:29917"/>
        <dbReference type="ChEBI" id="CHEBI:57844"/>
        <dbReference type="ChEBI" id="CHEBI:57856"/>
        <dbReference type="ChEBI" id="CHEBI:59789"/>
        <dbReference type="ChEBI" id="CHEBI:64428"/>
        <dbReference type="ChEBI" id="CHEBI:74415"/>
        <dbReference type="ChEBI" id="CHEBI:74417"/>
        <dbReference type="EC" id="2.8.4.3"/>
    </reaction>
</comment>
<proteinExistence type="inferred from homology"/>
<dbReference type="InterPro" id="IPR023404">
    <property type="entry name" value="rSAM_horseshoe"/>
</dbReference>
<comment type="subunit">
    <text evidence="9">Monomer.</text>
</comment>
<keyword evidence="4 9" id="KW-0949">S-adenosyl-L-methionine</keyword>
<feature type="binding site" evidence="9">
    <location>
        <position position="178"/>
    </location>
    <ligand>
        <name>[4Fe-4S] cluster</name>
        <dbReference type="ChEBI" id="CHEBI:49883"/>
        <label>2</label>
        <note>4Fe-4S-S-AdoMet</note>
    </ligand>
</feature>
<feature type="binding site" evidence="9">
    <location>
        <position position="182"/>
    </location>
    <ligand>
        <name>[4Fe-4S] cluster</name>
        <dbReference type="ChEBI" id="CHEBI:49883"/>
        <label>2</label>
        <note>4Fe-4S-S-AdoMet</note>
    </ligand>
</feature>
<dbReference type="SFLD" id="SFLDG01082">
    <property type="entry name" value="B12-binding_domain_containing"/>
    <property type="match status" value="1"/>
</dbReference>
<dbReference type="InterPro" id="IPR058240">
    <property type="entry name" value="rSAM_sf"/>
</dbReference>
<dbReference type="Proteomes" id="UP001597100">
    <property type="component" value="Unassembled WGS sequence"/>
</dbReference>
<feature type="domain" description="TRAM" evidence="10">
    <location>
        <begin position="413"/>
        <end position="476"/>
    </location>
</feature>
<organism evidence="13 14">
    <name type="scientific">Salinimicrobium gaetbulicola</name>
    <dbReference type="NCBI Taxonomy" id="999702"/>
    <lineage>
        <taxon>Bacteria</taxon>
        <taxon>Pseudomonadati</taxon>
        <taxon>Bacteroidota</taxon>
        <taxon>Flavobacteriia</taxon>
        <taxon>Flavobacteriales</taxon>
        <taxon>Flavobacteriaceae</taxon>
        <taxon>Salinimicrobium</taxon>
    </lineage>
</organism>
<evidence type="ECO:0000259" key="12">
    <source>
        <dbReference type="PROSITE" id="PS51918"/>
    </source>
</evidence>
<dbReference type="PANTHER" id="PTHR43020">
    <property type="entry name" value="CDK5 REGULATORY SUBUNIT-ASSOCIATED PROTEIN 1"/>
    <property type="match status" value="1"/>
</dbReference>
<dbReference type="SUPFAM" id="SSF102114">
    <property type="entry name" value="Radical SAM enzymes"/>
    <property type="match status" value="1"/>
</dbReference>
<accession>A0ABW3IES2</accession>
<comment type="subcellular location">
    <subcellularLocation>
        <location evidence="9">Cytoplasm</location>
    </subcellularLocation>
</comment>
<dbReference type="PROSITE" id="PS51449">
    <property type="entry name" value="MTTASE_N"/>
    <property type="match status" value="1"/>
</dbReference>
<dbReference type="PROSITE" id="PS51918">
    <property type="entry name" value="RADICAL_SAM"/>
    <property type="match status" value="1"/>
</dbReference>
<feature type="binding site" evidence="9">
    <location>
        <position position="103"/>
    </location>
    <ligand>
        <name>[4Fe-4S] cluster</name>
        <dbReference type="ChEBI" id="CHEBI:49883"/>
        <label>1</label>
    </ligand>
</feature>
<keyword evidence="3 9" id="KW-0808">Transferase</keyword>
<dbReference type="Pfam" id="PF00919">
    <property type="entry name" value="UPF0004"/>
    <property type="match status" value="1"/>
</dbReference>
<evidence type="ECO:0000256" key="9">
    <source>
        <dbReference type="HAMAP-Rule" id="MF_01864"/>
    </source>
</evidence>
<feature type="binding site" evidence="9">
    <location>
        <position position="33"/>
    </location>
    <ligand>
        <name>[4Fe-4S] cluster</name>
        <dbReference type="ChEBI" id="CHEBI:49883"/>
        <label>1</label>
    </ligand>
</feature>
<evidence type="ECO:0000256" key="4">
    <source>
        <dbReference type="ARBA" id="ARBA00022691"/>
    </source>
</evidence>
<evidence type="ECO:0000256" key="5">
    <source>
        <dbReference type="ARBA" id="ARBA00022723"/>
    </source>
</evidence>
<evidence type="ECO:0000256" key="2">
    <source>
        <dbReference type="ARBA" id="ARBA00022485"/>
    </source>
</evidence>
<dbReference type="InterPro" id="IPR002792">
    <property type="entry name" value="TRAM_dom"/>
</dbReference>
<evidence type="ECO:0000256" key="7">
    <source>
        <dbReference type="ARBA" id="ARBA00023014"/>
    </source>
</evidence>
<evidence type="ECO:0000256" key="1">
    <source>
        <dbReference type="ARBA" id="ARBA00003234"/>
    </source>
</evidence>
<evidence type="ECO:0000259" key="10">
    <source>
        <dbReference type="PROSITE" id="PS50926"/>
    </source>
</evidence>
<keyword evidence="5 9" id="KW-0479">Metal-binding</keyword>
<dbReference type="InterPro" id="IPR020612">
    <property type="entry name" value="Methylthiotransferase_CS"/>
</dbReference>
<evidence type="ECO:0000259" key="11">
    <source>
        <dbReference type="PROSITE" id="PS51449"/>
    </source>
</evidence>
<dbReference type="Pfam" id="PF01938">
    <property type="entry name" value="TRAM"/>
    <property type="match status" value="1"/>
</dbReference>
<evidence type="ECO:0000256" key="8">
    <source>
        <dbReference type="ARBA" id="ARBA00033765"/>
    </source>
</evidence>
<keyword evidence="2 9" id="KW-0004">4Fe-4S</keyword>
<comment type="caution">
    <text evidence="13">The sequence shown here is derived from an EMBL/GenBank/DDBJ whole genome shotgun (WGS) entry which is preliminary data.</text>
</comment>
<dbReference type="InterPro" id="IPR005839">
    <property type="entry name" value="Methylthiotransferase"/>
</dbReference>
<dbReference type="SFLD" id="SFLDG01061">
    <property type="entry name" value="methylthiotransferase"/>
    <property type="match status" value="1"/>
</dbReference>
<keyword evidence="14" id="KW-1185">Reference proteome</keyword>
<dbReference type="InterPro" id="IPR007197">
    <property type="entry name" value="rSAM"/>
</dbReference>
<dbReference type="InterPro" id="IPR006463">
    <property type="entry name" value="MiaB_methiolase"/>
</dbReference>
<name>A0ABW3IES2_9FLAO</name>
<comment type="function">
    <text evidence="1 9">Catalyzes the methylthiolation of N6-(dimethylallyl)adenosine (i(6)A), leading to the formation of 2-methylthio-N6-(dimethylallyl)adenosine (ms(2)i(6)A) at position 37 in tRNAs that read codons beginning with uridine.</text>
</comment>
<dbReference type="SMART" id="SM00729">
    <property type="entry name" value="Elp3"/>
    <property type="match status" value="1"/>
</dbReference>
<feature type="domain" description="MTTase N-terminal" evidence="11">
    <location>
        <begin position="24"/>
        <end position="140"/>
    </location>
</feature>
<gene>
    <name evidence="9 13" type="primary">miaB</name>
    <name evidence="13" type="ORF">ACFQ1G_07435</name>
</gene>
<dbReference type="EC" id="2.8.4.3" evidence="8 9"/>
<protein>
    <recommendedName>
        <fullName evidence="8 9">tRNA-2-methylthio-N(6)-dimethylallyladenosine synthase</fullName>
        <ecNumber evidence="8 9">2.8.4.3</ecNumber>
    </recommendedName>
    <alternativeName>
        <fullName evidence="9">(Dimethylallyl)adenosine tRNA methylthiotransferase MiaB</fullName>
    </alternativeName>
    <alternativeName>
        <fullName evidence="9">tRNA-i(6)A37 methylthiotransferase</fullName>
    </alternativeName>
</protein>
<dbReference type="EMBL" id="JBHTJP010000032">
    <property type="protein sequence ID" value="MFD0976616.1"/>
    <property type="molecule type" value="Genomic_DNA"/>
</dbReference>
<dbReference type="RefSeq" id="WP_380738097.1">
    <property type="nucleotide sequence ID" value="NZ_JBHTJP010000032.1"/>
</dbReference>
<dbReference type="NCBIfam" id="TIGR00089">
    <property type="entry name" value="MiaB/RimO family radical SAM methylthiotransferase"/>
    <property type="match status" value="1"/>
</dbReference>
<keyword evidence="7 9" id="KW-0411">Iron-sulfur</keyword>
<evidence type="ECO:0000256" key="6">
    <source>
        <dbReference type="ARBA" id="ARBA00023004"/>
    </source>
</evidence>
<dbReference type="InterPro" id="IPR038135">
    <property type="entry name" value="Methylthiotransferase_N_sf"/>
</dbReference>
<dbReference type="Gene3D" id="2.40.50.140">
    <property type="entry name" value="Nucleic acid-binding proteins"/>
    <property type="match status" value="1"/>
</dbReference>
<dbReference type="GO" id="GO:0035597">
    <property type="term" value="F:tRNA-2-methylthio-N(6)-dimethylallyladenosine(37) synthase activity"/>
    <property type="evidence" value="ECO:0007669"/>
    <property type="project" value="UniProtKB-EC"/>
</dbReference>
<dbReference type="InterPro" id="IPR006638">
    <property type="entry name" value="Elp3/MiaA/NifB-like_rSAM"/>
</dbReference>
<sequence length="481" mass="54601">MEKIIDEKQQGNSLVMEPKSGNGRKLMIESYGCQMNFSDSEIVASILAKEGFNTTQNLEEADLVLINTCSIRDKAEQTVRKRLEKYNAVKKINPKMKVGVLGCMAERLKAQFLEEEKIVDLVVGPDAYKDLPNLINEVEEGRNAVNVILSKEETYGDISPVRLQSNGVSAFVSITRGCDNMCTFCVVPFTRGRERSRDPQSILEEVNDLVAKGFKEVTLLGQNVDSYLWYGGGLKKDFKNASEIQKATATNFSGLLKLVAEAHPKLRIRFSTSNPQDMTLDVIETMAKYPNICRYIHLPVQSGSDRILKEMNRLHTREEYFELIDNIRRLMPECAISQDMITGFPTETEEDHQDTLSLMEYVKYDFGFMFAYSERPGTMAARKLEDDVPEEVKKRRLTEIVNLQQKHSHYRTQQFVGKTVEVLIEKESKKSDEHWSGRTTQNTVAVFPKENYKVGDFVNVKINDCTSATLIGEAVGYSDNN</sequence>
<keyword evidence="9" id="KW-0963">Cytoplasm</keyword>
<reference evidence="14" key="1">
    <citation type="journal article" date="2019" name="Int. J. Syst. Evol. Microbiol.">
        <title>The Global Catalogue of Microorganisms (GCM) 10K type strain sequencing project: providing services to taxonomists for standard genome sequencing and annotation.</title>
        <authorList>
            <consortium name="The Broad Institute Genomics Platform"/>
            <consortium name="The Broad Institute Genome Sequencing Center for Infectious Disease"/>
            <person name="Wu L."/>
            <person name="Ma J."/>
        </authorList>
    </citation>
    <scope>NUCLEOTIDE SEQUENCE [LARGE SCALE GENOMIC DNA]</scope>
    <source>
        <strain evidence="14">CCUG 60898</strain>
    </source>
</reference>